<dbReference type="RefSeq" id="WP_016656663.1">
    <property type="nucleotide sequence ID" value="NZ_KE340353.1"/>
</dbReference>
<dbReference type="InterPro" id="IPR003805">
    <property type="entry name" value="CobS"/>
</dbReference>
<evidence type="ECO:0000256" key="18">
    <source>
        <dbReference type="ARBA" id="ARBA00049504"/>
    </source>
</evidence>
<keyword evidence="9 19" id="KW-0808">Transferase</keyword>
<evidence type="ECO:0000256" key="1">
    <source>
        <dbReference type="ARBA" id="ARBA00001946"/>
    </source>
</evidence>
<accession>S3MZU8</accession>
<keyword evidence="8 19" id="KW-0169">Cobalamin biosynthesis</keyword>
<evidence type="ECO:0000313" key="21">
    <source>
        <dbReference type="Proteomes" id="UP000014568"/>
    </source>
</evidence>
<reference evidence="20 21" key="1">
    <citation type="submission" date="2013-06" db="EMBL/GenBank/DDBJ databases">
        <title>The Genome Sequence of Acinetobacter rudis CIP 110305.</title>
        <authorList>
            <consortium name="The Broad Institute Genome Sequencing Platform"/>
            <consortium name="The Broad Institute Genome Sequencing Center for Infectious Disease"/>
            <person name="Cerqueira G."/>
            <person name="Feldgarden M."/>
            <person name="Courvalin P."/>
            <person name="Perichon B."/>
            <person name="Grillot-Courvalin C."/>
            <person name="Clermont D."/>
            <person name="Rocha E."/>
            <person name="Yoon E.-J."/>
            <person name="Nemec A."/>
            <person name="Young S.K."/>
            <person name="Zeng Q."/>
            <person name="Gargeya S."/>
            <person name="Fitzgerald M."/>
            <person name="Abouelleil A."/>
            <person name="Alvarado L."/>
            <person name="Berlin A.M."/>
            <person name="Chapman S.B."/>
            <person name="Dewar J."/>
            <person name="Goldberg J."/>
            <person name="Griggs A."/>
            <person name="Gujja S."/>
            <person name="Hansen M."/>
            <person name="Howarth C."/>
            <person name="Imamovic A."/>
            <person name="Larimer J."/>
            <person name="McCowan C."/>
            <person name="Murphy C."/>
            <person name="Pearson M."/>
            <person name="Priest M."/>
            <person name="Roberts A."/>
            <person name="Saif S."/>
            <person name="Shea T."/>
            <person name="Sykes S."/>
            <person name="Wortman J."/>
            <person name="Nusbaum C."/>
            <person name="Birren B."/>
        </authorList>
    </citation>
    <scope>NUCLEOTIDE SEQUENCE [LARGE SCALE GENOMIC DNA]</scope>
    <source>
        <strain evidence="20 21">CIP 110305</strain>
    </source>
</reference>
<feature type="transmembrane region" description="Helical" evidence="19">
    <location>
        <begin position="136"/>
        <end position="158"/>
    </location>
</feature>
<name>S3MZU8_9GAMM</name>
<dbReference type="NCBIfam" id="TIGR00317">
    <property type="entry name" value="cobS"/>
    <property type="match status" value="1"/>
</dbReference>
<evidence type="ECO:0000256" key="15">
    <source>
        <dbReference type="ARBA" id="ARBA00032605"/>
    </source>
</evidence>
<dbReference type="GO" id="GO:0005886">
    <property type="term" value="C:plasma membrane"/>
    <property type="evidence" value="ECO:0007669"/>
    <property type="project" value="UniProtKB-SubCell"/>
</dbReference>
<dbReference type="GO" id="GO:0009236">
    <property type="term" value="P:cobalamin biosynthetic process"/>
    <property type="evidence" value="ECO:0007669"/>
    <property type="project" value="UniProtKB-UniRule"/>
</dbReference>
<evidence type="ECO:0000256" key="14">
    <source>
        <dbReference type="ARBA" id="ARBA00025228"/>
    </source>
</evidence>
<dbReference type="Pfam" id="PF02654">
    <property type="entry name" value="CobS"/>
    <property type="match status" value="1"/>
</dbReference>
<comment type="catalytic activity">
    <reaction evidence="18 19">
        <text>alpha-ribazole 5'-phosphate + adenosylcob(III)inamide-GDP = adenosylcob(III)alamin 5'-phosphate + GMP + H(+)</text>
        <dbReference type="Rhea" id="RHEA:23560"/>
        <dbReference type="ChEBI" id="CHEBI:15378"/>
        <dbReference type="ChEBI" id="CHEBI:57918"/>
        <dbReference type="ChEBI" id="CHEBI:58115"/>
        <dbReference type="ChEBI" id="CHEBI:60487"/>
        <dbReference type="ChEBI" id="CHEBI:60493"/>
        <dbReference type="EC" id="2.7.8.26"/>
    </reaction>
</comment>
<dbReference type="UniPathway" id="UPA00148">
    <property type="reaction ID" value="UER00238"/>
</dbReference>
<dbReference type="PANTHER" id="PTHR34148">
    <property type="entry name" value="ADENOSYLCOBINAMIDE-GDP RIBAZOLETRANSFERASE"/>
    <property type="match status" value="1"/>
</dbReference>
<evidence type="ECO:0000256" key="9">
    <source>
        <dbReference type="ARBA" id="ARBA00022679"/>
    </source>
</evidence>
<keyword evidence="10 19" id="KW-0812">Transmembrane</keyword>
<dbReference type="OrthoDB" id="9794626at2"/>
<dbReference type="Proteomes" id="UP000014568">
    <property type="component" value="Unassembled WGS sequence"/>
</dbReference>
<comment type="subcellular location">
    <subcellularLocation>
        <location evidence="2 19">Cell membrane</location>
        <topology evidence="2 19">Multi-pass membrane protein</topology>
    </subcellularLocation>
</comment>
<keyword evidence="13 19" id="KW-0472">Membrane</keyword>
<feature type="transmembrane region" description="Helical" evidence="19">
    <location>
        <begin position="109"/>
        <end position="129"/>
    </location>
</feature>
<dbReference type="STRING" id="632955.GCA_000829675_01682"/>
<keyword evidence="7 19" id="KW-1003">Cell membrane</keyword>
<comment type="caution">
    <text evidence="20">The sequence shown here is derived from an EMBL/GenBank/DDBJ whole genome shotgun (WGS) entry which is preliminary data.</text>
</comment>
<feature type="transmembrane region" description="Helical" evidence="19">
    <location>
        <begin position="178"/>
        <end position="207"/>
    </location>
</feature>
<dbReference type="HAMAP" id="MF_00719">
    <property type="entry name" value="CobS"/>
    <property type="match status" value="1"/>
</dbReference>
<comment type="catalytic activity">
    <reaction evidence="17 19">
        <text>alpha-ribazole + adenosylcob(III)inamide-GDP = adenosylcob(III)alamin + GMP + H(+)</text>
        <dbReference type="Rhea" id="RHEA:16049"/>
        <dbReference type="ChEBI" id="CHEBI:10329"/>
        <dbReference type="ChEBI" id="CHEBI:15378"/>
        <dbReference type="ChEBI" id="CHEBI:18408"/>
        <dbReference type="ChEBI" id="CHEBI:58115"/>
        <dbReference type="ChEBI" id="CHEBI:60487"/>
        <dbReference type="EC" id="2.7.8.26"/>
    </reaction>
</comment>
<feature type="transmembrane region" description="Helical" evidence="19">
    <location>
        <begin position="59"/>
        <end position="77"/>
    </location>
</feature>
<evidence type="ECO:0000256" key="6">
    <source>
        <dbReference type="ARBA" id="ARBA00015850"/>
    </source>
</evidence>
<dbReference type="HOGENOM" id="CLU_057426_3_1_6"/>
<dbReference type="GO" id="GO:0008818">
    <property type="term" value="F:cobalamin 5'-phosphate synthase activity"/>
    <property type="evidence" value="ECO:0007669"/>
    <property type="project" value="UniProtKB-UniRule"/>
</dbReference>
<evidence type="ECO:0000256" key="12">
    <source>
        <dbReference type="ARBA" id="ARBA00022989"/>
    </source>
</evidence>
<sequence length="249" mass="26576">MTAFLIALQFLTIIPIQLSAMPSAAQQHQSLLYYPIVGALIGALLYAVSLLLSGLPTVMLASLLLVLWVVLTGGLHLDGLADSADAWVGGFGDSARTLAIMKDPNCGPIGVLSLLLQGLMKWSALYVLLQHGLSSALILFPILGRLSALILLSTTPYVRSQGIAQALAVKSPSALFRLSWYLVTIMSLSVAGCWSLPGLFSIIMLLLSIFVLRQIYIRRVGGITGDLLGASIELTETVVLWSLLLAYLA</sequence>
<evidence type="ECO:0000256" key="10">
    <source>
        <dbReference type="ARBA" id="ARBA00022692"/>
    </source>
</evidence>
<comment type="function">
    <text evidence="14 19">Joins adenosylcobinamide-GDP and alpha-ribazole to generate adenosylcobalamin (Ado-cobalamin). Also synthesizes adenosylcobalamin 5'-phosphate from adenosylcobinamide-GDP and alpha-ribazole 5'-phosphate.</text>
</comment>
<dbReference type="EC" id="2.7.8.26" evidence="5 19"/>
<dbReference type="EMBL" id="ATGI01000031">
    <property type="protein sequence ID" value="EPF71913.1"/>
    <property type="molecule type" value="Genomic_DNA"/>
</dbReference>
<dbReference type="NCBIfam" id="NF001278">
    <property type="entry name" value="PRK00235.1-5"/>
    <property type="match status" value="1"/>
</dbReference>
<dbReference type="AlphaFoldDB" id="S3MZU8"/>
<evidence type="ECO:0000256" key="8">
    <source>
        <dbReference type="ARBA" id="ARBA00022573"/>
    </source>
</evidence>
<protein>
    <recommendedName>
        <fullName evidence="6 19">Adenosylcobinamide-GDP ribazoletransferase</fullName>
        <ecNumber evidence="5 19">2.7.8.26</ecNumber>
    </recommendedName>
    <alternativeName>
        <fullName evidence="16 19">Cobalamin synthase</fullName>
    </alternativeName>
    <alternativeName>
        <fullName evidence="15 19">Cobalamin-5'-phosphate synthase</fullName>
    </alternativeName>
</protein>
<dbReference type="PATRIC" id="fig|421052.3.peg.2205"/>
<evidence type="ECO:0000256" key="17">
    <source>
        <dbReference type="ARBA" id="ARBA00048623"/>
    </source>
</evidence>
<organism evidence="20 21">
    <name type="scientific">Acinetobacter rudis CIP 110305</name>
    <dbReference type="NCBI Taxonomy" id="421052"/>
    <lineage>
        <taxon>Bacteria</taxon>
        <taxon>Pseudomonadati</taxon>
        <taxon>Pseudomonadota</taxon>
        <taxon>Gammaproteobacteria</taxon>
        <taxon>Moraxellales</taxon>
        <taxon>Moraxellaceae</taxon>
        <taxon>Acinetobacter</taxon>
    </lineage>
</organism>
<keyword evidence="11 19" id="KW-0460">Magnesium</keyword>
<evidence type="ECO:0000256" key="19">
    <source>
        <dbReference type="HAMAP-Rule" id="MF_00719"/>
    </source>
</evidence>
<keyword evidence="21" id="KW-1185">Reference proteome</keyword>
<evidence type="ECO:0000256" key="2">
    <source>
        <dbReference type="ARBA" id="ARBA00004651"/>
    </source>
</evidence>
<dbReference type="eggNOG" id="COG0368">
    <property type="taxonomic scope" value="Bacteria"/>
</dbReference>
<feature type="transmembrane region" description="Helical" evidence="19">
    <location>
        <begin position="32"/>
        <end position="52"/>
    </location>
</feature>
<evidence type="ECO:0000256" key="3">
    <source>
        <dbReference type="ARBA" id="ARBA00004663"/>
    </source>
</evidence>
<evidence type="ECO:0000313" key="20">
    <source>
        <dbReference type="EMBL" id="EPF71913.1"/>
    </source>
</evidence>
<evidence type="ECO:0000256" key="7">
    <source>
        <dbReference type="ARBA" id="ARBA00022475"/>
    </source>
</evidence>
<keyword evidence="12 19" id="KW-1133">Transmembrane helix</keyword>
<proteinExistence type="inferred from homology"/>
<evidence type="ECO:0000256" key="13">
    <source>
        <dbReference type="ARBA" id="ARBA00023136"/>
    </source>
</evidence>
<dbReference type="PANTHER" id="PTHR34148:SF1">
    <property type="entry name" value="ADENOSYLCOBINAMIDE-GDP RIBAZOLETRANSFERASE"/>
    <property type="match status" value="1"/>
</dbReference>
<comment type="cofactor">
    <cofactor evidence="1 19">
        <name>Mg(2+)</name>
        <dbReference type="ChEBI" id="CHEBI:18420"/>
    </cofactor>
</comment>
<evidence type="ECO:0000256" key="4">
    <source>
        <dbReference type="ARBA" id="ARBA00010561"/>
    </source>
</evidence>
<dbReference type="GO" id="GO:0051073">
    <property type="term" value="F:adenosylcobinamide-GDP ribazoletransferase activity"/>
    <property type="evidence" value="ECO:0007669"/>
    <property type="project" value="UniProtKB-UniRule"/>
</dbReference>
<comment type="pathway">
    <text evidence="3 19">Cofactor biosynthesis; adenosylcobalamin biosynthesis; adenosylcobalamin from cob(II)yrinate a,c-diamide: step 7/7.</text>
</comment>
<evidence type="ECO:0000256" key="16">
    <source>
        <dbReference type="ARBA" id="ARBA00032853"/>
    </source>
</evidence>
<evidence type="ECO:0000256" key="11">
    <source>
        <dbReference type="ARBA" id="ARBA00022842"/>
    </source>
</evidence>
<evidence type="ECO:0000256" key="5">
    <source>
        <dbReference type="ARBA" id="ARBA00013200"/>
    </source>
</evidence>
<gene>
    <name evidence="19" type="primary">cobS</name>
    <name evidence="20" type="ORF">F945_02259</name>
</gene>
<comment type="similarity">
    <text evidence="4 19">Belongs to the CobS family.</text>
</comment>